<protein>
    <submittedName>
        <fullName evidence="8">Aromatic acid/H+ symport family MFS transporter</fullName>
    </submittedName>
    <submittedName>
        <fullName evidence="9">MFS transporter, AAHS family, benzoate transport protein</fullName>
    </submittedName>
</protein>
<dbReference type="InterPro" id="IPR005829">
    <property type="entry name" value="Sugar_transporter_CS"/>
</dbReference>
<dbReference type="CDD" id="cd17365">
    <property type="entry name" value="MFS_PcaK_like"/>
    <property type="match status" value="1"/>
</dbReference>
<dbReference type="AlphaFoldDB" id="A0A1H8FSJ1"/>
<dbReference type="Pfam" id="PF07690">
    <property type="entry name" value="MFS_1"/>
    <property type="match status" value="1"/>
</dbReference>
<dbReference type="PANTHER" id="PTHR23508">
    <property type="entry name" value="CARBOXYLIC ACID TRANSPORTER PROTEIN HOMOLOG"/>
    <property type="match status" value="1"/>
</dbReference>
<feature type="transmembrane region" description="Helical" evidence="6">
    <location>
        <begin position="357"/>
        <end position="381"/>
    </location>
</feature>
<evidence type="ECO:0000313" key="11">
    <source>
        <dbReference type="Proteomes" id="UP000683429"/>
    </source>
</evidence>
<accession>A0A1H8FSJ1</accession>
<dbReference type="InterPro" id="IPR011701">
    <property type="entry name" value="MFS"/>
</dbReference>
<keyword evidence="11" id="KW-1185">Reference proteome</keyword>
<dbReference type="Gene3D" id="1.20.1250.20">
    <property type="entry name" value="MFS general substrate transporter like domains"/>
    <property type="match status" value="2"/>
</dbReference>
<keyword evidence="4 6" id="KW-1133">Transmembrane helix</keyword>
<dbReference type="Proteomes" id="UP000198809">
    <property type="component" value="Unassembled WGS sequence"/>
</dbReference>
<dbReference type="SUPFAM" id="SSF103473">
    <property type="entry name" value="MFS general substrate transporter"/>
    <property type="match status" value="1"/>
</dbReference>
<dbReference type="RefSeq" id="WP_051500182.1">
    <property type="nucleotide sequence ID" value="NZ_CP076607.1"/>
</dbReference>
<feature type="transmembrane region" description="Helical" evidence="6">
    <location>
        <begin position="298"/>
        <end position="321"/>
    </location>
</feature>
<keyword evidence="5 6" id="KW-0472">Membrane</keyword>
<evidence type="ECO:0000256" key="1">
    <source>
        <dbReference type="ARBA" id="ARBA00004651"/>
    </source>
</evidence>
<evidence type="ECO:0000256" key="2">
    <source>
        <dbReference type="ARBA" id="ARBA00022448"/>
    </source>
</evidence>
<feature type="transmembrane region" description="Helical" evidence="6">
    <location>
        <begin position="102"/>
        <end position="121"/>
    </location>
</feature>
<evidence type="ECO:0000256" key="3">
    <source>
        <dbReference type="ARBA" id="ARBA00022692"/>
    </source>
</evidence>
<dbReference type="PANTHER" id="PTHR23508:SF10">
    <property type="entry name" value="CARBOXYLIC ACID TRANSPORTER PROTEIN HOMOLOG"/>
    <property type="match status" value="1"/>
</dbReference>
<feature type="transmembrane region" description="Helical" evidence="6">
    <location>
        <begin position="32"/>
        <end position="49"/>
    </location>
</feature>
<feature type="transmembrane region" description="Helical" evidence="6">
    <location>
        <begin position="333"/>
        <end position="351"/>
    </location>
</feature>
<dbReference type="InterPro" id="IPR020846">
    <property type="entry name" value="MFS_dom"/>
</dbReference>
<reference evidence="8 11" key="2">
    <citation type="submission" date="2021-06" db="EMBL/GenBank/DDBJ databases">
        <title>Whole genome sequence of Paenibacillus sophorae DSM23020 for comparative genomics.</title>
        <authorList>
            <person name="Kim M.-J."/>
            <person name="Lee G."/>
            <person name="Shin J.-H."/>
        </authorList>
    </citation>
    <scope>NUCLEOTIDE SEQUENCE [LARGE SCALE GENOMIC DNA]</scope>
    <source>
        <strain evidence="8 11">DSM 23020</strain>
    </source>
</reference>
<dbReference type="EMBL" id="CP076607">
    <property type="protein sequence ID" value="QWU13967.1"/>
    <property type="molecule type" value="Genomic_DNA"/>
</dbReference>
<dbReference type="OrthoDB" id="9787026at2"/>
<evidence type="ECO:0000256" key="4">
    <source>
        <dbReference type="ARBA" id="ARBA00022989"/>
    </source>
</evidence>
<feature type="transmembrane region" description="Helical" evidence="6">
    <location>
        <begin position="265"/>
        <end position="286"/>
    </location>
</feature>
<sequence length="448" mass="48118">MDNNTGTVHESQTSYQSSVTVKTSAVKRTKSITGLVIGLCWFCIFFEGYDLGIYGPVLPILMKKWSLTAIEAGAIASYSLFGLLAGSIVVGAITDIIGRKKTLIFSLALFSIAMGISASATTPEMFAFSRVIVGLGIGGIIPSVATLSIEYSPVHRRSFNFVVTNTGITFGVIAAVLTALFFLDNLGWRILFWIGIAPVLVIPFIIKFLPESISFLLAKDRRDEAAAIANRFNLSLDTFEESKRKNTSQEAEKLQAFKSLLSKKYIGIIIIASMIYFLTFVMAYGLNTWLPKLMQQAGYPLTSSLVFMLVFNLTGVAGSLIGGEIADRIGSKWVLGVAYSLTAISIFLLSFKIESMFILYSLIGIAGIGVVATTGITIGLVSSYFSSENRATATGFTIGIGRIGAATGPVLGGLLLTQNVPLAWSFYTFAIVAVLAVLAVILIPKKSE</sequence>
<feature type="transmembrane region" description="Helical" evidence="6">
    <location>
        <begin position="161"/>
        <end position="182"/>
    </location>
</feature>
<dbReference type="EMBL" id="FODH01000001">
    <property type="protein sequence ID" value="SEN34666.1"/>
    <property type="molecule type" value="Genomic_DNA"/>
</dbReference>
<feature type="transmembrane region" description="Helical" evidence="6">
    <location>
        <begin position="69"/>
        <end position="90"/>
    </location>
</feature>
<dbReference type="STRING" id="1333845.SAMN04487895_101230"/>
<dbReference type="PROSITE" id="PS00217">
    <property type="entry name" value="SUGAR_TRANSPORT_2"/>
    <property type="match status" value="1"/>
</dbReference>
<dbReference type="InterPro" id="IPR036259">
    <property type="entry name" value="MFS_trans_sf"/>
</dbReference>
<evidence type="ECO:0000313" key="9">
    <source>
        <dbReference type="EMBL" id="SEN34666.1"/>
    </source>
</evidence>
<proteinExistence type="predicted"/>
<dbReference type="GO" id="GO:0046943">
    <property type="term" value="F:carboxylic acid transmembrane transporter activity"/>
    <property type="evidence" value="ECO:0007669"/>
    <property type="project" value="TreeGrafter"/>
</dbReference>
<feature type="transmembrane region" description="Helical" evidence="6">
    <location>
        <begin position="422"/>
        <end position="443"/>
    </location>
</feature>
<organism evidence="9 10">
    <name type="scientific">Paenibacillus sophorae</name>
    <dbReference type="NCBI Taxonomy" id="1333845"/>
    <lineage>
        <taxon>Bacteria</taxon>
        <taxon>Bacillati</taxon>
        <taxon>Bacillota</taxon>
        <taxon>Bacilli</taxon>
        <taxon>Bacillales</taxon>
        <taxon>Paenibacillaceae</taxon>
        <taxon>Paenibacillus</taxon>
    </lineage>
</organism>
<evidence type="ECO:0000256" key="5">
    <source>
        <dbReference type="ARBA" id="ARBA00023136"/>
    </source>
</evidence>
<keyword evidence="2" id="KW-0813">Transport</keyword>
<dbReference type="GO" id="GO:0005886">
    <property type="term" value="C:plasma membrane"/>
    <property type="evidence" value="ECO:0007669"/>
    <property type="project" value="UniProtKB-SubCell"/>
</dbReference>
<dbReference type="PROSITE" id="PS50850">
    <property type="entry name" value="MFS"/>
    <property type="match status" value="1"/>
</dbReference>
<evidence type="ECO:0000313" key="8">
    <source>
        <dbReference type="EMBL" id="QWU13967.1"/>
    </source>
</evidence>
<evidence type="ECO:0000313" key="10">
    <source>
        <dbReference type="Proteomes" id="UP000198809"/>
    </source>
</evidence>
<dbReference type="Proteomes" id="UP000683429">
    <property type="component" value="Chromosome"/>
</dbReference>
<keyword evidence="3 6" id="KW-0812">Transmembrane</keyword>
<comment type="subcellular location">
    <subcellularLocation>
        <location evidence="1">Cell membrane</location>
        <topology evidence="1">Multi-pass membrane protein</topology>
    </subcellularLocation>
</comment>
<reference evidence="9 10" key="1">
    <citation type="submission" date="2016-10" db="EMBL/GenBank/DDBJ databases">
        <authorList>
            <person name="de Groot N.N."/>
        </authorList>
    </citation>
    <scope>NUCLEOTIDE SEQUENCE [LARGE SCALE GENOMIC DNA]</scope>
    <source>
        <strain evidence="9 10">CGMCC 1.10238</strain>
    </source>
</reference>
<feature type="transmembrane region" description="Helical" evidence="6">
    <location>
        <begin position="393"/>
        <end position="416"/>
    </location>
</feature>
<evidence type="ECO:0000259" key="7">
    <source>
        <dbReference type="PROSITE" id="PS50850"/>
    </source>
</evidence>
<evidence type="ECO:0000256" key="6">
    <source>
        <dbReference type="SAM" id="Phobius"/>
    </source>
</evidence>
<name>A0A1H8FSJ1_9BACL</name>
<gene>
    <name evidence="8" type="ORF">KP014_18705</name>
    <name evidence="9" type="ORF">SAMN04487895_101230</name>
</gene>
<feature type="domain" description="Major facilitator superfamily (MFS) profile" evidence="7">
    <location>
        <begin position="36"/>
        <end position="448"/>
    </location>
</feature>
<feature type="transmembrane region" description="Helical" evidence="6">
    <location>
        <begin position="188"/>
        <end position="209"/>
    </location>
</feature>
<feature type="transmembrane region" description="Helical" evidence="6">
    <location>
        <begin position="127"/>
        <end position="149"/>
    </location>
</feature>